<evidence type="ECO:0000313" key="3">
    <source>
        <dbReference type="Proteomes" id="UP000298355"/>
    </source>
</evidence>
<accession>A0ABY2J494</accession>
<name>A0ABY2J494_9MICO</name>
<comment type="caution">
    <text evidence="2">The sequence shown here is derived from an EMBL/GenBank/DDBJ whole genome shotgun (WGS) entry which is preliminary data.</text>
</comment>
<evidence type="ECO:0000259" key="1">
    <source>
        <dbReference type="PROSITE" id="PS51704"/>
    </source>
</evidence>
<dbReference type="InterPro" id="IPR017946">
    <property type="entry name" value="PLC-like_Pdiesterase_TIM-brl"/>
</dbReference>
<dbReference type="SUPFAM" id="SSF51695">
    <property type="entry name" value="PLC-like phosphodiesterases"/>
    <property type="match status" value="1"/>
</dbReference>
<proteinExistence type="predicted"/>
<dbReference type="PROSITE" id="PS51704">
    <property type="entry name" value="GP_PDE"/>
    <property type="match status" value="1"/>
</dbReference>
<reference evidence="2 3" key="1">
    <citation type="submission" date="2019-03" db="EMBL/GenBank/DDBJ databases">
        <title>Genomics of glacier-inhabiting Cryobacterium strains.</title>
        <authorList>
            <person name="Liu Q."/>
            <person name="Xin Y.-H."/>
        </authorList>
    </citation>
    <scope>NUCLEOTIDE SEQUENCE [LARGE SCALE GENOMIC DNA]</scope>
    <source>
        <strain evidence="2 3">TMT4-23</strain>
    </source>
</reference>
<dbReference type="Gene3D" id="3.20.20.190">
    <property type="entry name" value="Phosphatidylinositol (PI) phosphodiesterase"/>
    <property type="match status" value="1"/>
</dbReference>
<keyword evidence="3" id="KW-1185">Reference proteome</keyword>
<dbReference type="Pfam" id="PF03009">
    <property type="entry name" value="GDPD"/>
    <property type="match status" value="1"/>
</dbReference>
<organism evidence="2 3">
    <name type="scientific">Cryobacterium breve</name>
    <dbReference type="NCBI Taxonomy" id="1259258"/>
    <lineage>
        <taxon>Bacteria</taxon>
        <taxon>Bacillati</taxon>
        <taxon>Actinomycetota</taxon>
        <taxon>Actinomycetes</taxon>
        <taxon>Micrococcales</taxon>
        <taxon>Microbacteriaceae</taxon>
        <taxon>Cryobacterium</taxon>
    </lineage>
</organism>
<protein>
    <recommendedName>
        <fullName evidence="1">GP-PDE domain-containing protein</fullName>
    </recommendedName>
</protein>
<dbReference type="Proteomes" id="UP000298355">
    <property type="component" value="Unassembled WGS sequence"/>
</dbReference>
<dbReference type="PANTHER" id="PTHR46211">
    <property type="entry name" value="GLYCEROPHOSPHORYL DIESTER PHOSPHODIESTERASE"/>
    <property type="match status" value="1"/>
</dbReference>
<dbReference type="EMBL" id="SOGJ01000020">
    <property type="protein sequence ID" value="TFC98551.1"/>
    <property type="molecule type" value="Genomic_DNA"/>
</dbReference>
<gene>
    <name evidence="2" type="ORF">E3O65_07645</name>
</gene>
<dbReference type="InterPro" id="IPR030395">
    <property type="entry name" value="GP_PDE_dom"/>
</dbReference>
<feature type="domain" description="GP-PDE" evidence="1">
    <location>
        <begin position="84"/>
        <end position="188"/>
    </location>
</feature>
<dbReference type="RefSeq" id="WP_134363154.1">
    <property type="nucleotide sequence ID" value="NZ_SOGJ01000020.1"/>
</dbReference>
<evidence type="ECO:0000313" key="2">
    <source>
        <dbReference type="EMBL" id="TFC98551.1"/>
    </source>
</evidence>
<sequence length="512" mass="55341">MPRIARCSPSPIQRGNVPSGIEGRNAALTSCAPSRPSMSRRQFILVGASSLLLSACQAAPAPSVPVSPAAAARYAIGDLLRTTPFYVAHRGSGDNWVEHSLDSYSRSIGSGATAIEVSVSATSDGVFVCHHDLTTKRMTGVDLTIAEVTWKELSQLRSDATAWLGPAAKQQPLPLLADVLNAFAATHVIFLEDKQGTNTEALLELMDSYPQSTEHVIWKQWAGAAQYALVDEHGYTTWGYFTPELYERADELAPRFDLLGVSHRATDAQVATLVGYGKPVIAWEVHFRSMRDRMSDLGVAGMMCSNLPYVTGTTAASQGDAFGTGLRAAGDLPWTVDAGTRVQPVIDGEAGSVTLDHHDVQSYLMGSMCPVGPGSYRITCELRWPGSLPRAEQHAGIAFGIADDRPYRVRVATDVSGYHLVLRANGSLELFSRAAGSTDGTRLKMMATAPPRAAEWVRLQLEVLANSIRILRLDGEGWSMEIDDASNRGGYFWLCKNYPGEPPVEFRSIVVS</sequence>
<dbReference type="PANTHER" id="PTHR46211:SF14">
    <property type="entry name" value="GLYCEROPHOSPHODIESTER PHOSPHODIESTERASE"/>
    <property type="match status" value="1"/>
</dbReference>